<keyword evidence="2" id="KW-1185">Reference proteome</keyword>
<comment type="caution">
    <text evidence="1">The sequence shown here is derived from an EMBL/GenBank/DDBJ whole genome shotgun (WGS) entry which is preliminary data.</text>
</comment>
<organism evidence="1 2">
    <name type="scientific">Oxalicibacterium faecigallinarum</name>
    <dbReference type="NCBI Taxonomy" id="573741"/>
    <lineage>
        <taxon>Bacteria</taxon>
        <taxon>Pseudomonadati</taxon>
        <taxon>Pseudomonadota</taxon>
        <taxon>Betaproteobacteria</taxon>
        <taxon>Burkholderiales</taxon>
        <taxon>Oxalobacteraceae</taxon>
        <taxon>Oxalicibacterium</taxon>
    </lineage>
</organism>
<gene>
    <name evidence="1" type="ORF">GCM10008066_10960</name>
</gene>
<reference evidence="2" key="1">
    <citation type="journal article" date="2019" name="Int. J. Syst. Evol. Microbiol.">
        <title>The Global Catalogue of Microorganisms (GCM) 10K type strain sequencing project: providing services to taxonomists for standard genome sequencing and annotation.</title>
        <authorList>
            <consortium name="The Broad Institute Genomics Platform"/>
            <consortium name="The Broad Institute Genome Sequencing Center for Infectious Disease"/>
            <person name="Wu L."/>
            <person name="Ma J."/>
        </authorList>
    </citation>
    <scope>NUCLEOTIDE SEQUENCE [LARGE SCALE GENOMIC DNA]</scope>
    <source>
        <strain evidence="2">CCM 2767</strain>
    </source>
</reference>
<accession>A0A8J3AN83</accession>
<evidence type="ECO:0000313" key="2">
    <source>
        <dbReference type="Proteomes" id="UP000642180"/>
    </source>
</evidence>
<dbReference type="AlphaFoldDB" id="A0A8J3AN83"/>
<name>A0A8J3AN83_9BURK</name>
<evidence type="ECO:0000313" key="1">
    <source>
        <dbReference type="EMBL" id="GGI17832.1"/>
    </source>
</evidence>
<dbReference type="RefSeq" id="WP_188380250.1">
    <property type="nucleotide sequence ID" value="NZ_BMDI01000001.1"/>
</dbReference>
<sequence length="69" mass="7714">MEDKDVANLHGQLLALKFIVGALVKTHPNEELVREMIDRAMPDVLLAIEETAIPEFGEGFNLCFTNVMD</sequence>
<proteinExistence type="predicted"/>
<dbReference type="EMBL" id="BMDI01000001">
    <property type="protein sequence ID" value="GGI17832.1"/>
    <property type="molecule type" value="Genomic_DNA"/>
</dbReference>
<dbReference type="Proteomes" id="UP000642180">
    <property type="component" value="Unassembled WGS sequence"/>
</dbReference>
<protein>
    <submittedName>
        <fullName evidence="1">Uncharacterized protein</fullName>
    </submittedName>
</protein>